<accession>A0ABT1NH89</accession>
<dbReference type="RefSeq" id="WP_255228170.1">
    <property type="nucleotide sequence ID" value="NZ_JAJEKE010000013.1"/>
</dbReference>
<dbReference type="Gene3D" id="3.10.105.10">
    <property type="entry name" value="Dipeptide-binding Protein, Domain 3"/>
    <property type="match status" value="1"/>
</dbReference>
<evidence type="ECO:0000256" key="3">
    <source>
        <dbReference type="ARBA" id="ARBA00022729"/>
    </source>
</evidence>
<dbReference type="PROSITE" id="PS51257">
    <property type="entry name" value="PROKAR_LIPOPROTEIN"/>
    <property type="match status" value="1"/>
</dbReference>
<dbReference type="PANTHER" id="PTHR30290:SF9">
    <property type="entry name" value="OLIGOPEPTIDE-BINDING PROTEIN APPA"/>
    <property type="match status" value="1"/>
</dbReference>
<dbReference type="EMBL" id="JAJEKE010000013">
    <property type="protein sequence ID" value="MCQ1530648.1"/>
    <property type="molecule type" value="Genomic_DNA"/>
</dbReference>
<feature type="domain" description="Solute-binding protein family 5" evidence="5">
    <location>
        <begin position="83"/>
        <end position="444"/>
    </location>
</feature>
<dbReference type="PANTHER" id="PTHR30290">
    <property type="entry name" value="PERIPLASMIC BINDING COMPONENT OF ABC TRANSPORTER"/>
    <property type="match status" value="1"/>
</dbReference>
<keyword evidence="2" id="KW-0813">Transport</keyword>
<dbReference type="SUPFAM" id="SSF53850">
    <property type="entry name" value="Periplasmic binding protein-like II"/>
    <property type="match status" value="1"/>
</dbReference>
<feature type="chain" id="PRO_5046860861" evidence="4">
    <location>
        <begin position="29"/>
        <end position="529"/>
    </location>
</feature>
<evidence type="ECO:0000256" key="4">
    <source>
        <dbReference type="SAM" id="SignalP"/>
    </source>
</evidence>
<keyword evidence="7" id="KW-1185">Reference proteome</keyword>
<reference evidence="6 7" key="1">
    <citation type="submission" date="2021-10" db="EMBL/GenBank/DDBJ databases">
        <title>Lutispora strain m25 sp. nov., a thermophilic, non-spore-forming bacterium isolated from a lab-scale methanogenic bioreactor digesting anaerobic sludge.</title>
        <authorList>
            <person name="El Houari A."/>
            <person name="Mcdonald J."/>
        </authorList>
    </citation>
    <scope>NUCLEOTIDE SEQUENCE [LARGE SCALE GENOMIC DNA]</scope>
    <source>
        <strain evidence="7">m25</strain>
    </source>
</reference>
<name>A0ABT1NH89_9FIRM</name>
<organism evidence="6 7">
    <name type="scientific">Lutispora saccharofermentans</name>
    <dbReference type="NCBI Taxonomy" id="3024236"/>
    <lineage>
        <taxon>Bacteria</taxon>
        <taxon>Bacillati</taxon>
        <taxon>Bacillota</taxon>
        <taxon>Clostridia</taxon>
        <taxon>Lutisporales</taxon>
        <taxon>Lutisporaceae</taxon>
        <taxon>Lutispora</taxon>
    </lineage>
</organism>
<keyword evidence="3 4" id="KW-0732">Signal</keyword>
<feature type="signal peptide" evidence="4">
    <location>
        <begin position="1"/>
        <end position="28"/>
    </location>
</feature>
<dbReference type="Pfam" id="PF00496">
    <property type="entry name" value="SBP_bac_5"/>
    <property type="match status" value="1"/>
</dbReference>
<dbReference type="InterPro" id="IPR030678">
    <property type="entry name" value="Peptide/Ni-bd"/>
</dbReference>
<dbReference type="Proteomes" id="UP001651880">
    <property type="component" value="Unassembled WGS sequence"/>
</dbReference>
<sequence length="529" mass="58707">MKKKISLITAIVLMLSIIATGCSTSQNASEPASAQAPAEEKVLIVRAIGDPMSFNPDTLPDDNNYPIVQNIFNRLVKLDTSKQIIPDLASKWEVSEDGKDITFYLREDAKWHDGNKVTSKDIKYTFDTIKANETYYMSTRLGIVDSIETPDDYTVVFKMNKADVSFIADLGWYGTFILPEHLFNNGQKWEDNPASKNPVGSGPFKFSEFKQGESITLVPNKDYHEGSPKLDKLIFSIIPDDATAVQALINGDIDMFENVPAGNVEELKADGNIRLALNEYPSPMRIIFNLKDKAVQDVNLRKAIATAINKEEISQKIYAGVQKPEYNMYPSLIKWASNSEETSPHFNIEEAKKILEDAGYKKDANGFYVTGLTLDVFEGSGYPEAAKLIEATLAQAGIDIEVQVHEYNAWSEKVGTRRDFMLEMQGGFMGPDPAALAKRFGTGQASNYADYSSAEFDALCEQGAATGDQAKRAEYYKKAQALLVKDLPYVPIVTFAGYDANRSDYINLPIDGTGKWGWAEFTYTDLAAN</sequence>
<evidence type="ECO:0000313" key="6">
    <source>
        <dbReference type="EMBL" id="MCQ1530648.1"/>
    </source>
</evidence>
<gene>
    <name evidence="6" type="ORF">LJD61_13985</name>
</gene>
<dbReference type="PIRSF" id="PIRSF002741">
    <property type="entry name" value="MppA"/>
    <property type="match status" value="1"/>
</dbReference>
<protein>
    <submittedName>
        <fullName evidence="6">ABC transporter substrate-binding protein</fullName>
    </submittedName>
</protein>
<dbReference type="InterPro" id="IPR000914">
    <property type="entry name" value="SBP_5_dom"/>
</dbReference>
<evidence type="ECO:0000256" key="2">
    <source>
        <dbReference type="ARBA" id="ARBA00022448"/>
    </source>
</evidence>
<comment type="similarity">
    <text evidence="1">Belongs to the bacterial solute-binding protein 5 family.</text>
</comment>
<evidence type="ECO:0000313" key="7">
    <source>
        <dbReference type="Proteomes" id="UP001651880"/>
    </source>
</evidence>
<proteinExistence type="inferred from homology"/>
<comment type="caution">
    <text evidence="6">The sequence shown here is derived from an EMBL/GenBank/DDBJ whole genome shotgun (WGS) entry which is preliminary data.</text>
</comment>
<evidence type="ECO:0000256" key="1">
    <source>
        <dbReference type="ARBA" id="ARBA00005695"/>
    </source>
</evidence>
<dbReference type="InterPro" id="IPR039424">
    <property type="entry name" value="SBP_5"/>
</dbReference>
<dbReference type="Gene3D" id="3.40.190.10">
    <property type="entry name" value="Periplasmic binding protein-like II"/>
    <property type="match status" value="1"/>
</dbReference>
<evidence type="ECO:0000259" key="5">
    <source>
        <dbReference type="Pfam" id="PF00496"/>
    </source>
</evidence>